<dbReference type="InterPro" id="IPR014729">
    <property type="entry name" value="Rossmann-like_a/b/a_fold"/>
</dbReference>
<name>A0A429G5M4_9CREN</name>
<dbReference type="UniPathway" id="UPA00253">
    <property type="reaction ID" value="UER00600"/>
</dbReference>
<feature type="domain" description="Cytidyltransferase-like" evidence="5">
    <location>
        <begin position="7"/>
        <end position="136"/>
    </location>
</feature>
<dbReference type="GO" id="GO:0009435">
    <property type="term" value="P:NAD+ biosynthetic process"/>
    <property type="evidence" value="ECO:0007669"/>
    <property type="project" value="UniProtKB-UniRule"/>
</dbReference>
<proteinExistence type="inferred from homology"/>
<dbReference type="SUPFAM" id="SSF52374">
    <property type="entry name" value="Nucleotidylyl transferase"/>
    <property type="match status" value="1"/>
</dbReference>
<comment type="similarity">
    <text evidence="1 4">Belongs to the archaeal NMN adenylyltransferase family.</text>
</comment>
<evidence type="ECO:0000256" key="2">
    <source>
        <dbReference type="ARBA" id="ARBA00022679"/>
    </source>
</evidence>
<keyword evidence="4" id="KW-0067">ATP-binding</keyword>
<dbReference type="InterPro" id="IPR004821">
    <property type="entry name" value="Cyt_trans-like"/>
</dbReference>
<comment type="catalytic activity">
    <reaction evidence="4">
        <text>beta-nicotinamide D-ribonucleotide + ATP + H(+) = diphosphate + NAD(+)</text>
        <dbReference type="Rhea" id="RHEA:21360"/>
        <dbReference type="ChEBI" id="CHEBI:14649"/>
        <dbReference type="ChEBI" id="CHEBI:15378"/>
        <dbReference type="ChEBI" id="CHEBI:30616"/>
        <dbReference type="ChEBI" id="CHEBI:33019"/>
        <dbReference type="ChEBI" id="CHEBI:57540"/>
        <dbReference type="EC" id="2.7.7.1"/>
    </reaction>
</comment>
<protein>
    <recommendedName>
        <fullName evidence="4">Nicotinamide-nucleotide adenylyltransferase</fullName>
        <ecNumber evidence="4">2.7.7.1</ecNumber>
    </recommendedName>
    <alternativeName>
        <fullName evidence="4">NAD(+) diphosphorylase</fullName>
    </alternativeName>
    <alternativeName>
        <fullName evidence="4">NAD(+) pyrophosphorylase</fullName>
    </alternativeName>
    <alternativeName>
        <fullName evidence="4">NMN adenylyltransferase</fullName>
    </alternativeName>
</protein>
<keyword evidence="4" id="KW-0963">Cytoplasm</keyword>
<dbReference type="PANTHER" id="PTHR21342">
    <property type="entry name" value="PHOSPHOPANTETHEINE ADENYLYLTRANSFERASE"/>
    <property type="match status" value="1"/>
</dbReference>
<dbReference type="NCBIfam" id="NF002243">
    <property type="entry name" value="PRK01153.1"/>
    <property type="match status" value="1"/>
</dbReference>
<dbReference type="GeneID" id="6094873"/>
<gene>
    <name evidence="6" type="ORF">D9Q81_04730</name>
</gene>
<evidence type="ECO:0000313" key="7">
    <source>
        <dbReference type="Proteomes" id="UP000278149"/>
    </source>
</evidence>
<evidence type="ECO:0000256" key="3">
    <source>
        <dbReference type="ARBA" id="ARBA00022695"/>
    </source>
</evidence>
<organism evidence="6 7">
    <name type="scientific">Candidatus Korarchaeum cryptofilum</name>
    <dbReference type="NCBI Taxonomy" id="498846"/>
    <lineage>
        <taxon>Archaea</taxon>
        <taxon>Thermoproteota</taxon>
        <taxon>Candidatus Korarchaeia</taxon>
        <taxon>Candidatus Korarchaeales</taxon>
        <taxon>Candidatus Korarchaeaceae</taxon>
        <taxon>Candidatus Korarchaeum</taxon>
    </lineage>
</organism>
<keyword evidence="2 4" id="KW-0808">Transferase</keyword>
<dbReference type="GO" id="GO:0000309">
    <property type="term" value="F:nicotinamide-nucleotide adenylyltransferase activity"/>
    <property type="evidence" value="ECO:0007669"/>
    <property type="project" value="UniProtKB-UniRule"/>
</dbReference>
<dbReference type="InterPro" id="IPR006418">
    <property type="entry name" value="NMN_Atrans_arc"/>
</dbReference>
<keyword evidence="4" id="KW-0547">Nucleotide-binding</keyword>
<dbReference type="NCBIfam" id="TIGR00125">
    <property type="entry name" value="cyt_tran_rel"/>
    <property type="match status" value="1"/>
</dbReference>
<evidence type="ECO:0000256" key="1">
    <source>
        <dbReference type="ARBA" id="ARBA00010124"/>
    </source>
</evidence>
<comment type="pathway">
    <text evidence="4">Cofactor biosynthesis; NAD(+) biosynthesis; NAD(+) from nicotinamide D-ribonucleotide: step 1/1.</text>
</comment>
<dbReference type="EMBL" id="RCOR01000022">
    <property type="protein sequence ID" value="RSN69097.1"/>
    <property type="molecule type" value="Genomic_DNA"/>
</dbReference>
<keyword evidence="4" id="KW-0662">Pyridine nucleotide biosynthesis</keyword>
<evidence type="ECO:0000313" key="6">
    <source>
        <dbReference type="EMBL" id="RSN69097.1"/>
    </source>
</evidence>
<dbReference type="AlphaFoldDB" id="A0A429G5M4"/>
<dbReference type="OMA" id="EWLLTHY"/>
<dbReference type="RefSeq" id="WP_012310239.1">
    <property type="nucleotide sequence ID" value="NZ_RCOR01000022.1"/>
</dbReference>
<dbReference type="Pfam" id="PF01467">
    <property type="entry name" value="CTP_transf_like"/>
    <property type="match status" value="1"/>
</dbReference>
<dbReference type="PANTHER" id="PTHR21342:SF0">
    <property type="entry name" value="BIFUNCTIONAL NMN ADENYLYLTRANSFERASE_NUDIX HYDROLASE"/>
    <property type="match status" value="1"/>
</dbReference>
<dbReference type="EC" id="2.7.7.1" evidence="4"/>
<dbReference type="HAMAP" id="MF_00243">
    <property type="entry name" value="NMN_adenylyltr"/>
    <property type="match status" value="1"/>
</dbReference>
<comment type="subcellular location">
    <subcellularLocation>
        <location evidence="4">Cytoplasm</location>
    </subcellularLocation>
</comment>
<keyword evidence="4" id="KW-0520">NAD</keyword>
<accession>A0A429G5M4</accession>
<dbReference type="GO" id="GO:0005737">
    <property type="term" value="C:cytoplasm"/>
    <property type="evidence" value="ECO:0007669"/>
    <property type="project" value="UniProtKB-SubCell"/>
</dbReference>
<keyword evidence="3 4" id="KW-0548">Nucleotidyltransferase</keyword>
<evidence type="ECO:0000259" key="5">
    <source>
        <dbReference type="Pfam" id="PF01467"/>
    </source>
</evidence>
<dbReference type="Gene3D" id="3.40.50.620">
    <property type="entry name" value="HUPs"/>
    <property type="match status" value="1"/>
</dbReference>
<reference evidence="6 7" key="1">
    <citation type="submission" date="2018-10" db="EMBL/GenBank/DDBJ databases">
        <title>Co-occurring genomic capacity for anaerobic methane metabolism and dissimilatory sulfite reduction discovered in the Korarchaeota.</title>
        <authorList>
            <person name="Mckay L.J."/>
            <person name="Dlakic M."/>
            <person name="Fields M.W."/>
            <person name="Delmont T.O."/>
            <person name="Eren A.M."/>
            <person name="Jay Z.J."/>
            <person name="Klingelsmith K.B."/>
            <person name="Rusch D.B."/>
            <person name="Inskeep W.P."/>
        </authorList>
    </citation>
    <scope>NUCLEOTIDE SEQUENCE [LARGE SCALE GENOMIC DNA]</scope>
    <source>
        <strain evidence="6 7">WS</strain>
    </source>
</reference>
<dbReference type="GO" id="GO:0005524">
    <property type="term" value="F:ATP binding"/>
    <property type="evidence" value="ECO:0007669"/>
    <property type="project" value="UniProtKB-KW"/>
</dbReference>
<evidence type="ECO:0000256" key="4">
    <source>
        <dbReference type="HAMAP-Rule" id="MF_00243"/>
    </source>
</evidence>
<sequence length="179" mass="20666">MIRRALVIGRFQPLHHGHLYLFRYALSRADELVIGIGSSQFCCQPRNPLSAGERMELIVRTLRREGFPLERIFISCIPDTQSPEENWGLIVLDRVPRIDIAFSNDPETVRCLKEVGIHVENVPFFKREVYEATKIRKLILKGDSSWRSLVPESSLDFLIEVDFEGRVRRSMENHSDGNS</sequence>
<dbReference type="Proteomes" id="UP000278149">
    <property type="component" value="Unassembled WGS sequence"/>
</dbReference>
<comment type="caution">
    <text evidence="6">The sequence shown here is derived from an EMBL/GenBank/DDBJ whole genome shotgun (WGS) entry which is preliminary data.</text>
</comment>